<evidence type="ECO:0000313" key="2">
    <source>
        <dbReference type="Proteomes" id="UP000038045"/>
    </source>
</evidence>
<proteinExistence type="predicted"/>
<sequence length="153" mass="17179">MIRETLLIVLVISVIKGSIRRGENFLGYYCYGAEYTMVVTGNLSCNGTLYNDSTIAIKECETANIICNKNVSNVPLVGNTFNHSVKLSNTRKVEFSLIIEIHHKCCDSPYKTMTYSKKLKKPLQSDKFKCGDSLQNVKNYGKIELPIKSTVIN</sequence>
<evidence type="ECO:0000256" key="1">
    <source>
        <dbReference type="SAM" id="SignalP"/>
    </source>
</evidence>
<reference evidence="3" key="1">
    <citation type="submission" date="2017-02" db="UniProtKB">
        <authorList>
            <consortium name="WormBaseParasite"/>
        </authorList>
    </citation>
    <scope>IDENTIFICATION</scope>
</reference>
<dbReference type="Proteomes" id="UP000038045">
    <property type="component" value="Unplaced"/>
</dbReference>
<keyword evidence="1" id="KW-0732">Signal</keyword>
<dbReference type="WBParaSite" id="PTRK_0001452366.1">
    <property type="protein sequence ID" value="PTRK_0001452366.1"/>
    <property type="gene ID" value="PTRK_0001452366"/>
</dbReference>
<organism evidence="2 3">
    <name type="scientific">Parastrongyloides trichosuri</name>
    <name type="common">Possum-specific nematode worm</name>
    <dbReference type="NCBI Taxonomy" id="131310"/>
    <lineage>
        <taxon>Eukaryota</taxon>
        <taxon>Metazoa</taxon>
        <taxon>Ecdysozoa</taxon>
        <taxon>Nematoda</taxon>
        <taxon>Chromadorea</taxon>
        <taxon>Rhabditida</taxon>
        <taxon>Tylenchina</taxon>
        <taxon>Panagrolaimomorpha</taxon>
        <taxon>Strongyloidoidea</taxon>
        <taxon>Strongyloididae</taxon>
        <taxon>Parastrongyloides</taxon>
    </lineage>
</organism>
<accession>A0A0N4ZZT5</accession>
<feature type="signal peptide" evidence="1">
    <location>
        <begin position="1"/>
        <end position="21"/>
    </location>
</feature>
<protein>
    <submittedName>
        <fullName evidence="3">ZP domain-containing protein</fullName>
    </submittedName>
</protein>
<feature type="chain" id="PRO_5005892534" evidence="1">
    <location>
        <begin position="22"/>
        <end position="153"/>
    </location>
</feature>
<keyword evidence="2" id="KW-1185">Reference proteome</keyword>
<evidence type="ECO:0000313" key="3">
    <source>
        <dbReference type="WBParaSite" id="PTRK_0001452366.1"/>
    </source>
</evidence>
<dbReference type="AlphaFoldDB" id="A0A0N4ZZT5"/>
<name>A0A0N4ZZT5_PARTI</name>